<gene>
    <name evidence="7" type="primary">fur</name>
    <name evidence="8" type="ORF">V6255_05650</name>
</gene>
<evidence type="ECO:0000256" key="7">
    <source>
        <dbReference type="RuleBase" id="RU364037"/>
    </source>
</evidence>
<dbReference type="SUPFAM" id="SSF46785">
    <property type="entry name" value="Winged helix' DNA-binding domain"/>
    <property type="match status" value="1"/>
</dbReference>
<proteinExistence type="inferred from homology"/>
<comment type="subcellular location">
    <subcellularLocation>
        <location evidence="7">Cytoplasm</location>
    </subcellularLocation>
</comment>
<dbReference type="Pfam" id="PF01475">
    <property type="entry name" value="FUR"/>
    <property type="match status" value="1"/>
</dbReference>
<protein>
    <recommendedName>
        <fullName evidence="7">Ferric uptake regulation protein</fullName>
    </recommendedName>
</protein>
<sequence length="145" mass="16626">MPHPLLAQAIEICKSNNVRFTAVRQQVFTLMAEHKDAITAYELLEQLQKFDSKAKPPTIYRALDFLLDNHFIHRIESLNAYLMCCHLGCEHPMQLLICEKCKQVIELSDPIIDEAFSTKASQFGFKITNKVLEAHGVCNECLYNQ</sequence>
<evidence type="ECO:0000256" key="6">
    <source>
        <dbReference type="ARBA" id="ARBA00023163"/>
    </source>
</evidence>
<keyword evidence="7" id="KW-0963">Cytoplasm</keyword>
<evidence type="ECO:0000256" key="1">
    <source>
        <dbReference type="ARBA" id="ARBA00007957"/>
    </source>
</evidence>
<keyword evidence="3 7" id="KW-0862">Zinc</keyword>
<keyword evidence="9" id="KW-1185">Reference proteome</keyword>
<dbReference type="InterPro" id="IPR043135">
    <property type="entry name" value="Fur_C"/>
</dbReference>
<organism evidence="8 9">
    <name type="scientific">Psychromonas arctica</name>
    <dbReference type="NCBI Taxonomy" id="168275"/>
    <lineage>
        <taxon>Bacteria</taxon>
        <taxon>Pseudomonadati</taxon>
        <taxon>Pseudomonadota</taxon>
        <taxon>Gammaproteobacteria</taxon>
        <taxon>Alteromonadales</taxon>
        <taxon>Psychromonadaceae</taxon>
        <taxon>Psychromonas</taxon>
    </lineage>
</organism>
<dbReference type="PANTHER" id="PTHR33202">
    <property type="entry name" value="ZINC UPTAKE REGULATION PROTEIN"/>
    <property type="match status" value="1"/>
</dbReference>
<accession>A0ABU9H9P9</accession>
<keyword evidence="7" id="KW-0408">Iron</keyword>
<dbReference type="EMBL" id="JBAKBA010000009">
    <property type="protein sequence ID" value="MEL0658623.1"/>
    <property type="molecule type" value="Genomic_DNA"/>
</dbReference>
<evidence type="ECO:0000313" key="8">
    <source>
        <dbReference type="EMBL" id="MEL0658623.1"/>
    </source>
</evidence>
<dbReference type="Proteomes" id="UP001366060">
    <property type="component" value="Unassembled WGS sequence"/>
</dbReference>
<evidence type="ECO:0000256" key="2">
    <source>
        <dbReference type="ARBA" id="ARBA00022491"/>
    </source>
</evidence>
<name>A0ABU9H9P9_9GAMM</name>
<dbReference type="Gene3D" id="3.30.1490.190">
    <property type="match status" value="1"/>
</dbReference>
<keyword evidence="6 7" id="KW-0804">Transcription</keyword>
<comment type="caution">
    <text evidence="8">The sequence shown here is derived from an EMBL/GenBank/DDBJ whole genome shotgun (WGS) entry which is preliminary data.</text>
</comment>
<evidence type="ECO:0000256" key="4">
    <source>
        <dbReference type="ARBA" id="ARBA00023015"/>
    </source>
</evidence>
<keyword evidence="7" id="KW-0479">Metal-binding</keyword>
<dbReference type="CDD" id="cd07153">
    <property type="entry name" value="Fur_like"/>
    <property type="match status" value="1"/>
</dbReference>
<dbReference type="InterPro" id="IPR036388">
    <property type="entry name" value="WH-like_DNA-bd_sf"/>
</dbReference>
<evidence type="ECO:0000313" key="9">
    <source>
        <dbReference type="Proteomes" id="UP001366060"/>
    </source>
</evidence>
<evidence type="ECO:0000256" key="5">
    <source>
        <dbReference type="ARBA" id="ARBA00023125"/>
    </source>
</evidence>
<evidence type="ECO:0000256" key="3">
    <source>
        <dbReference type="ARBA" id="ARBA00022833"/>
    </source>
</evidence>
<comment type="similarity">
    <text evidence="1 7">Belongs to the Fur family.</text>
</comment>
<keyword evidence="5 7" id="KW-0238">DNA-binding</keyword>
<dbReference type="InterPro" id="IPR036390">
    <property type="entry name" value="WH_DNA-bd_sf"/>
</dbReference>
<reference evidence="8 9" key="1">
    <citation type="submission" date="2024-02" db="EMBL/GenBank/DDBJ databases">
        <title>Bacteria isolated from the canopy kelp, Nereocystis luetkeana.</title>
        <authorList>
            <person name="Pfister C.A."/>
            <person name="Younker I.T."/>
            <person name="Light S.H."/>
        </authorList>
    </citation>
    <scope>NUCLEOTIDE SEQUENCE [LARGE SCALE GENOMIC DNA]</scope>
    <source>
        <strain evidence="8 9">TI.2.07</strain>
    </source>
</reference>
<comment type="subunit">
    <text evidence="7">Homodimer.</text>
</comment>
<keyword evidence="4 7" id="KW-0805">Transcription regulation</keyword>
<dbReference type="RefSeq" id="WP_341627267.1">
    <property type="nucleotide sequence ID" value="NZ_JBAKBA010000009.1"/>
</dbReference>
<dbReference type="Gene3D" id="1.10.10.10">
    <property type="entry name" value="Winged helix-like DNA-binding domain superfamily/Winged helix DNA-binding domain"/>
    <property type="match status" value="1"/>
</dbReference>
<keyword evidence="2 7" id="KW-0678">Repressor</keyword>
<dbReference type="InterPro" id="IPR002481">
    <property type="entry name" value="FUR"/>
</dbReference>
<dbReference type="PANTHER" id="PTHR33202:SF6">
    <property type="entry name" value="ZINC UPTAKE REGULATION PROTEIN"/>
    <property type="match status" value="1"/>
</dbReference>